<keyword evidence="3" id="KW-0375">Hydrogen ion transport</keyword>
<dbReference type="Pfam" id="PF03224">
    <property type="entry name" value="V-ATPase_H_N"/>
    <property type="match status" value="1"/>
</dbReference>
<proteinExistence type="inferred from homology"/>
<evidence type="ECO:0000256" key="6">
    <source>
        <dbReference type="ARBA" id="ARBA00082218"/>
    </source>
</evidence>
<dbReference type="GO" id="GO:0000221">
    <property type="term" value="C:vacuolar proton-transporting V-type ATPase, V1 domain"/>
    <property type="evidence" value="ECO:0007669"/>
    <property type="project" value="InterPro"/>
</dbReference>
<organism evidence="8 9">
    <name type="scientific">Triticum turgidum subsp. durum</name>
    <name type="common">Durum wheat</name>
    <name type="synonym">Triticum durum</name>
    <dbReference type="NCBI Taxonomy" id="4567"/>
    <lineage>
        <taxon>Eukaryota</taxon>
        <taxon>Viridiplantae</taxon>
        <taxon>Streptophyta</taxon>
        <taxon>Embryophyta</taxon>
        <taxon>Tracheophyta</taxon>
        <taxon>Spermatophyta</taxon>
        <taxon>Magnoliopsida</taxon>
        <taxon>Liliopsida</taxon>
        <taxon>Poales</taxon>
        <taxon>Poaceae</taxon>
        <taxon>BOP clade</taxon>
        <taxon>Pooideae</taxon>
        <taxon>Triticodae</taxon>
        <taxon>Triticeae</taxon>
        <taxon>Triticinae</taxon>
        <taxon>Triticum</taxon>
    </lineage>
</organism>
<dbReference type="InterPro" id="IPR011987">
    <property type="entry name" value="ATPase_V1-cplx_hsu_C"/>
</dbReference>
<dbReference type="PANTHER" id="PTHR10698">
    <property type="entry name" value="V-TYPE PROTON ATPASE SUBUNIT H"/>
    <property type="match status" value="1"/>
</dbReference>
<evidence type="ECO:0000256" key="2">
    <source>
        <dbReference type="ARBA" id="ARBA00022448"/>
    </source>
</evidence>
<evidence type="ECO:0000256" key="4">
    <source>
        <dbReference type="ARBA" id="ARBA00023065"/>
    </source>
</evidence>
<dbReference type="GO" id="GO:0046961">
    <property type="term" value="F:proton-transporting ATPase activity, rotational mechanism"/>
    <property type="evidence" value="ECO:0007669"/>
    <property type="project" value="InterPro"/>
</dbReference>
<comment type="similarity">
    <text evidence="1">Belongs to the V-ATPase H subunit family.</text>
</comment>
<dbReference type="Gene3D" id="1.25.40.150">
    <property type="entry name" value="V-type ATPase, subunit H, C-terminal domain"/>
    <property type="match status" value="1"/>
</dbReference>
<accession>A0A9R1PKE7</accession>
<dbReference type="EMBL" id="LT934114">
    <property type="protein sequence ID" value="VAH45011.1"/>
    <property type="molecule type" value="Genomic_DNA"/>
</dbReference>
<dbReference type="FunFam" id="1.25.40.150:FF:000004">
    <property type="entry name" value="V-type proton ATPase subunit H"/>
    <property type="match status" value="1"/>
</dbReference>
<dbReference type="Gene3D" id="1.25.10.10">
    <property type="entry name" value="Leucine-rich Repeat Variant"/>
    <property type="match status" value="1"/>
</dbReference>
<keyword evidence="4" id="KW-0406">Ion transport</keyword>
<feature type="domain" description="ATPase V1 complex subunit H C-terminal" evidence="7">
    <location>
        <begin position="293"/>
        <end position="404"/>
    </location>
</feature>
<dbReference type="Pfam" id="PF11698">
    <property type="entry name" value="V-ATPase_H_C"/>
    <property type="match status" value="1"/>
</dbReference>
<reference evidence="8 9" key="1">
    <citation type="submission" date="2017-09" db="EMBL/GenBank/DDBJ databases">
        <authorList>
            <consortium name="International Durum Wheat Genome Sequencing Consortium (IDWGSC)"/>
            <person name="Milanesi L."/>
        </authorList>
    </citation>
    <scope>NUCLEOTIDE SEQUENCE [LARGE SCALE GENOMIC DNA]</scope>
    <source>
        <strain evidence="9">cv. Svevo</strain>
    </source>
</reference>
<evidence type="ECO:0000313" key="8">
    <source>
        <dbReference type="EMBL" id="VAH45011.1"/>
    </source>
</evidence>
<name>A0A9R1PKE7_TRITD</name>
<dbReference type="Proteomes" id="UP000324705">
    <property type="component" value="Chromosome 2B"/>
</dbReference>
<evidence type="ECO:0000256" key="1">
    <source>
        <dbReference type="ARBA" id="ARBA00008613"/>
    </source>
</evidence>
<protein>
    <recommendedName>
        <fullName evidence="6">Vacuolar proton pump subunit H</fullName>
    </recommendedName>
</protein>
<keyword evidence="9" id="KW-1185">Reference proteome</keyword>
<dbReference type="AlphaFoldDB" id="A0A9R1PKE7"/>
<comment type="function">
    <text evidence="5">Subunit of the peripheral V1 complex of vacuolar ATPase. Subunit H activates the ATPase activity of the enzyme and couples ATPase activity to proton flow. Vacuolar ATPase is responsible for acidifying a variety of intracellular compartments in eukaryotic cells, thus providing most of the energy required for transport processes in the vacuolar system.</text>
</comment>
<sequence length="415" mass="46880">MSTKLITSTCLQLLRRYDHKPESQRGPLLDEDGPSYVRVFLNILRSISKEETVEYVLALIDEMLAANPKRAALFYDKSLSGEDIYDPFLRQVALESARPKLQNGTVPNGEASNSKSKLTSIHDVLKGLVDWLCSQLRSPTHPNCSIPTATHCLATLLKETYVRTLFVQADGVKLLIPLISPASTQQSIQLLYETCLCIWLLSFYDAAVDYLSTTRVMPRLVDVVKGSTKEKVVRVVVMSFRNLLAKGAFAAQMIDLGLPHIVQNLKAQAWSDEDLLDALNQLEVGLKENLKRLSSFDKYKQQVLLGHLDWSPMHKDPNFWRENITNFEENDFQILRVLMTVIDTSTDTTALAVACYDLSQFLQYHPSGRLVVADLKAKDRVMKLMNHDNAEVRKNSLLCVQRLFLGAKYASFLQV</sequence>
<dbReference type="InterPro" id="IPR016024">
    <property type="entry name" value="ARM-type_fold"/>
</dbReference>
<dbReference type="PIRSF" id="PIRSF032184">
    <property type="entry name" value="ATPase_V1_H"/>
    <property type="match status" value="1"/>
</dbReference>
<dbReference type="InterPro" id="IPR011989">
    <property type="entry name" value="ARM-like"/>
</dbReference>
<gene>
    <name evidence="8" type="ORF">TRITD_2Bv1G087530</name>
</gene>
<dbReference type="SUPFAM" id="SSF48371">
    <property type="entry name" value="ARM repeat"/>
    <property type="match status" value="1"/>
</dbReference>
<evidence type="ECO:0000259" key="7">
    <source>
        <dbReference type="Pfam" id="PF11698"/>
    </source>
</evidence>
<dbReference type="Gramene" id="TRITD2Bv1G087530.2">
    <property type="protein sequence ID" value="TRITD2Bv1G087530.2"/>
    <property type="gene ID" value="TRITD2Bv1G087530"/>
</dbReference>
<evidence type="ECO:0000256" key="3">
    <source>
        <dbReference type="ARBA" id="ARBA00022781"/>
    </source>
</evidence>
<dbReference type="InterPro" id="IPR038497">
    <property type="entry name" value="ATPase_V1-cplx_hsu_C_sf"/>
</dbReference>
<evidence type="ECO:0000256" key="5">
    <source>
        <dbReference type="ARBA" id="ARBA00025045"/>
    </source>
</evidence>
<keyword evidence="2" id="KW-0813">Transport</keyword>
<evidence type="ECO:0000313" key="9">
    <source>
        <dbReference type="Proteomes" id="UP000324705"/>
    </source>
</evidence>
<dbReference type="InterPro" id="IPR004908">
    <property type="entry name" value="ATPase_V1-cplx_hsu"/>
</dbReference>
<dbReference type="PANTHER" id="PTHR10698:SF0">
    <property type="entry name" value="V-TYPE PROTON ATPASE SUBUNIT H"/>
    <property type="match status" value="1"/>
</dbReference>